<sequence length="142" mass="15823">MQAKRVLSGLLISSALLLVGCSETENSSHANQVKLSKVENLMDGTQEGFLLILKEEDGDIGSYQNKLDSIAQKNEVPIHIYNTFQPDAKKIVNRANFAYTSTLKGESLYYMSKGKIKDTLNVNRLTDETFTDTVNEFVANNK</sequence>
<evidence type="ECO:0000313" key="1">
    <source>
        <dbReference type="EMBL" id="OAN13386.1"/>
    </source>
</evidence>
<dbReference type="EMBL" id="LVVL01000010">
    <property type="protein sequence ID" value="OAN13386.1"/>
    <property type="molecule type" value="Genomic_DNA"/>
</dbReference>
<accession>A0ABX2V7U9</accession>
<name>A0ABX2V7U9_9BACL</name>
<keyword evidence="2" id="KW-1185">Reference proteome</keyword>
<protein>
    <recommendedName>
        <fullName evidence="3">Lipoprotein</fullName>
    </recommendedName>
</protein>
<evidence type="ECO:0008006" key="3">
    <source>
        <dbReference type="Google" id="ProtNLM"/>
    </source>
</evidence>
<proteinExistence type="predicted"/>
<dbReference type="Proteomes" id="UP000078447">
    <property type="component" value="Unassembled WGS sequence"/>
</dbReference>
<organism evidence="1 2">
    <name type="scientific">Exiguobacterium undae</name>
    <dbReference type="NCBI Taxonomy" id="169177"/>
    <lineage>
        <taxon>Bacteria</taxon>
        <taxon>Bacillati</taxon>
        <taxon>Bacillota</taxon>
        <taxon>Bacilli</taxon>
        <taxon>Bacillales</taxon>
        <taxon>Bacillales Family XII. Incertae Sedis</taxon>
        <taxon>Exiguobacterium</taxon>
    </lineage>
</organism>
<reference evidence="1 2" key="1">
    <citation type="submission" date="2016-03" db="EMBL/GenBank/DDBJ databases">
        <authorList>
            <person name="Cho S.-Y."/>
            <person name="Lim S."/>
            <person name="Kim H."/>
            <person name="Soh E.H."/>
            <person name="Moon J.S."/>
        </authorList>
    </citation>
    <scope>NUCLEOTIDE SEQUENCE [LARGE SCALE GENOMIC DNA]</scope>
    <source>
        <strain evidence="1 2">KCTC 3810</strain>
    </source>
</reference>
<dbReference type="PROSITE" id="PS51257">
    <property type="entry name" value="PROKAR_LIPOPROTEIN"/>
    <property type="match status" value="1"/>
</dbReference>
<evidence type="ECO:0000313" key="2">
    <source>
        <dbReference type="Proteomes" id="UP000078447"/>
    </source>
</evidence>
<comment type="caution">
    <text evidence="1">The sequence shown here is derived from an EMBL/GenBank/DDBJ whole genome shotgun (WGS) entry which is preliminary data.</text>
</comment>
<gene>
    <name evidence="1" type="ORF">A3783_16545</name>
</gene>